<dbReference type="Proteomes" id="UP000178082">
    <property type="component" value="Unassembled WGS sequence"/>
</dbReference>
<dbReference type="AlphaFoldDB" id="A0A1F7SIY8"/>
<evidence type="ECO:0000259" key="1">
    <source>
        <dbReference type="Pfam" id="PF01797"/>
    </source>
</evidence>
<feature type="domain" description="Transposase IS200-like" evidence="1">
    <location>
        <begin position="19"/>
        <end position="60"/>
    </location>
</feature>
<dbReference type="EMBL" id="MGDI01000022">
    <property type="protein sequence ID" value="OGL53735.1"/>
    <property type="molecule type" value="Genomic_DNA"/>
</dbReference>
<evidence type="ECO:0000313" key="3">
    <source>
        <dbReference type="Proteomes" id="UP000178082"/>
    </source>
</evidence>
<reference evidence="2 3" key="1">
    <citation type="journal article" date="2016" name="Nat. Commun.">
        <title>Thousands of microbial genomes shed light on interconnected biogeochemical processes in an aquifer system.</title>
        <authorList>
            <person name="Anantharaman K."/>
            <person name="Brown C.T."/>
            <person name="Hug L.A."/>
            <person name="Sharon I."/>
            <person name="Castelle C.J."/>
            <person name="Probst A.J."/>
            <person name="Thomas B.C."/>
            <person name="Singh A."/>
            <person name="Wilkins M.J."/>
            <person name="Karaoz U."/>
            <person name="Brodie E.L."/>
            <person name="Williams K.H."/>
            <person name="Hubbard S.S."/>
            <person name="Banfield J.F."/>
        </authorList>
    </citation>
    <scope>NUCLEOTIDE SEQUENCE [LARGE SCALE GENOMIC DNA]</scope>
</reference>
<dbReference type="InterPro" id="IPR002686">
    <property type="entry name" value="Transposase_17"/>
</dbReference>
<dbReference type="STRING" id="1817883.A3G31_03250"/>
<dbReference type="SUPFAM" id="SSF143422">
    <property type="entry name" value="Transposase IS200-like"/>
    <property type="match status" value="1"/>
</dbReference>
<name>A0A1F7SIY8_9BACT</name>
<protein>
    <recommendedName>
        <fullName evidence="1">Transposase IS200-like domain-containing protein</fullName>
    </recommendedName>
</protein>
<dbReference type="GO" id="GO:0003677">
    <property type="term" value="F:DNA binding"/>
    <property type="evidence" value="ECO:0007669"/>
    <property type="project" value="InterPro"/>
</dbReference>
<comment type="caution">
    <text evidence="2">The sequence shown here is derived from an EMBL/GenBank/DDBJ whole genome shotgun (WGS) entry which is preliminary data.</text>
</comment>
<sequence>MIYAIINCMSPVRRWKHAVYDLKYHFVWIPKYRKNLFTKELEEFTKRVFEEIAHDDQLDLSF</sequence>
<gene>
    <name evidence="2" type="ORF">A3G31_03250</name>
</gene>
<accession>A0A1F7SIY8</accession>
<dbReference type="GO" id="GO:0004803">
    <property type="term" value="F:transposase activity"/>
    <property type="evidence" value="ECO:0007669"/>
    <property type="project" value="InterPro"/>
</dbReference>
<dbReference type="Pfam" id="PF01797">
    <property type="entry name" value="Y1_Tnp"/>
    <property type="match status" value="1"/>
</dbReference>
<organism evidence="2 3">
    <name type="scientific">Candidatus Schekmanbacteria bacterium RIFCSPLOWO2_12_FULL_38_15</name>
    <dbReference type="NCBI Taxonomy" id="1817883"/>
    <lineage>
        <taxon>Bacteria</taxon>
        <taxon>Candidatus Schekmaniibacteriota</taxon>
    </lineage>
</organism>
<dbReference type="GO" id="GO:0006313">
    <property type="term" value="P:DNA transposition"/>
    <property type="evidence" value="ECO:0007669"/>
    <property type="project" value="InterPro"/>
</dbReference>
<dbReference type="InterPro" id="IPR036515">
    <property type="entry name" value="Transposase_17_sf"/>
</dbReference>
<dbReference type="Gene3D" id="3.30.70.1290">
    <property type="entry name" value="Transposase IS200-like"/>
    <property type="match status" value="1"/>
</dbReference>
<evidence type="ECO:0000313" key="2">
    <source>
        <dbReference type="EMBL" id="OGL53735.1"/>
    </source>
</evidence>
<proteinExistence type="predicted"/>